<name>A0A2M6YCI7_9BACT</name>
<proteinExistence type="predicted"/>
<dbReference type="EMBL" id="PEXI01000040">
    <property type="protein sequence ID" value="PIU24416.1"/>
    <property type="molecule type" value="Genomic_DNA"/>
</dbReference>
<gene>
    <name evidence="1" type="ORF">COT12_01190</name>
</gene>
<organism evidence="1 2">
    <name type="scientific">Candidatus Berkelbacteria bacterium CG08_land_8_20_14_0_20_39_8</name>
    <dbReference type="NCBI Taxonomy" id="1974511"/>
    <lineage>
        <taxon>Bacteria</taxon>
        <taxon>Candidatus Berkelbacteria</taxon>
    </lineage>
</organism>
<evidence type="ECO:0000313" key="1">
    <source>
        <dbReference type="EMBL" id="PIU24416.1"/>
    </source>
</evidence>
<evidence type="ECO:0000313" key="2">
    <source>
        <dbReference type="Proteomes" id="UP000229896"/>
    </source>
</evidence>
<dbReference type="AlphaFoldDB" id="A0A2M6YCI7"/>
<dbReference type="Proteomes" id="UP000229896">
    <property type="component" value="Unassembled WGS sequence"/>
</dbReference>
<sequence>MVGAAGLEKKASLLDERQRAEEKHYIIYTLFNLFLAKKIICQVKFQLQSKFIPTDDHLC</sequence>
<protein>
    <submittedName>
        <fullName evidence="1">Uncharacterized protein</fullName>
    </submittedName>
</protein>
<comment type="caution">
    <text evidence="1">The sequence shown here is derived from an EMBL/GenBank/DDBJ whole genome shotgun (WGS) entry which is preliminary data.</text>
</comment>
<accession>A0A2M6YCI7</accession>
<reference evidence="2" key="1">
    <citation type="submission" date="2017-09" db="EMBL/GenBank/DDBJ databases">
        <title>Depth-based differentiation of microbial function through sediment-hosted aquifers and enrichment of novel symbionts in the deep terrestrial subsurface.</title>
        <authorList>
            <person name="Probst A.J."/>
            <person name="Ladd B."/>
            <person name="Jarett J.K."/>
            <person name="Geller-Mcgrath D.E."/>
            <person name="Sieber C.M.K."/>
            <person name="Emerson J.B."/>
            <person name="Anantharaman K."/>
            <person name="Thomas B.C."/>
            <person name="Malmstrom R."/>
            <person name="Stieglmeier M."/>
            <person name="Klingl A."/>
            <person name="Woyke T."/>
            <person name="Ryan C.M."/>
            <person name="Banfield J.F."/>
        </authorList>
    </citation>
    <scope>NUCLEOTIDE SEQUENCE [LARGE SCALE GENOMIC DNA]</scope>
</reference>